<comment type="caution">
    <text evidence="3">The sequence shown here is derived from an EMBL/GenBank/DDBJ whole genome shotgun (WGS) entry which is preliminary data.</text>
</comment>
<dbReference type="PANTHER" id="PTHR37984">
    <property type="entry name" value="PROTEIN CBG26694"/>
    <property type="match status" value="1"/>
</dbReference>
<dbReference type="AlphaFoldDB" id="A0A1Q9EAB9"/>
<evidence type="ECO:0000259" key="2">
    <source>
        <dbReference type="PROSITE" id="PS50994"/>
    </source>
</evidence>
<evidence type="ECO:0000313" key="4">
    <source>
        <dbReference type="Proteomes" id="UP000186817"/>
    </source>
</evidence>
<feature type="compositionally biased region" description="Basic and acidic residues" evidence="1">
    <location>
        <begin position="389"/>
        <end position="407"/>
    </location>
</feature>
<evidence type="ECO:0000256" key="1">
    <source>
        <dbReference type="SAM" id="MobiDB-lite"/>
    </source>
</evidence>
<evidence type="ECO:0000313" key="3">
    <source>
        <dbReference type="EMBL" id="OLQ04352.1"/>
    </source>
</evidence>
<feature type="domain" description="Integrase catalytic" evidence="2">
    <location>
        <begin position="73"/>
        <end position="246"/>
    </location>
</feature>
<feature type="region of interest" description="Disordered" evidence="1">
    <location>
        <begin position="389"/>
        <end position="487"/>
    </location>
</feature>
<feature type="compositionally biased region" description="Basic and acidic residues" evidence="1">
    <location>
        <begin position="414"/>
        <end position="431"/>
    </location>
</feature>
<feature type="compositionally biased region" description="Pro residues" evidence="1">
    <location>
        <begin position="445"/>
        <end position="464"/>
    </location>
</feature>
<dbReference type="Gene3D" id="3.30.420.10">
    <property type="entry name" value="Ribonuclease H-like superfamily/Ribonuclease H"/>
    <property type="match status" value="1"/>
</dbReference>
<organism evidence="3 4">
    <name type="scientific">Symbiodinium microadriaticum</name>
    <name type="common">Dinoflagellate</name>
    <name type="synonym">Zooxanthella microadriatica</name>
    <dbReference type="NCBI Taxonomy" id="2951"/>
    <lineage>
        <taxon>Eukaryota</taxon>
        <taxon>Sar</taxon>
        <taxon>Alveolata</taxon>
        <taxon>Dinophyceae</taxon>
        <taxon>Suessiales</taxon>
        <taxon>Symbiodiniaceae</taxon>
        <taxon>Symbiodinium</taxon>
    </lineage>
</organism>
<dbReference type="PANTHER" id="PTHR37984:SF5">
    <property type="entry name" value="PROTEIN NYNRIN-LIKE"/>
    <property type="match status" value="1"/>
</dbReference>
<dbReference type="SUPFAM" id="SSF53098">
    <property type="entry name" value="Ribonuclease H-like"/>
    <property type="match status" value="1"/>
</dbReference>
<keyword evidence="4" id="KW-1185">Reference proteome</keyword>
<reference evidence="3 4" key="1">
    <citation type="submission" date="2016-02" db="EMBL/GenBank/DDBJ databases">
        <title>Genome analysis of coral dinoflagellate symbionts highlights evolutionary adaptations to a symbiotic lifestyle.</title>
        <authorList>
            <person name="Aranda M."/>
            <person name="Li Y."/>
            <person name="Liew Y.J."/>
            <person name="Baumgarten S."/>
            <person name="Simakov O."/>
            <person name="Wilson M."/>
            <person name="Piel J."/>
            <person name="Ashoor H."/>
            <person name="Bougouffa S."/>
            <person name="Bajic V.B."/>
            <person name="Ryu T."/>
            <person name="Ravasi T."/>
            <person name="Bayer T."/>
            <person name="Micklem G."/>
            <person name="Kim H."/>
            <person name="Bhak J."/>
            <person name="Lajeunesse T.C."/>
            <person name="Voolstra C.R."/>
        </authorList>
    </citation>
    <scope>NUCLEOTIDE SEQUENCE [LARGE SCALE GENOMIC DNA]</scope>
    <source>
        <strain evidence="3 4">CCMP2467</strain>
    </source>
</reference>
<dbReference type="InterPro" id="IPR012337">
    <property type="entry name" value="RNaseH-like_sf"/>
</dbReference>
<dbReference type="InterPro" id="IPR036397">
    <property type="entry name" value="RNaseH_sf"/>
</dbReference>
<dbReference type="InterPro" id="IPR050951">
    <property type="entry name" value="Retrovirus_Pol_polyprotein"/>
</dbReference>
<dbReference type="GO" id="GO:0003676">
    <property type="term" value="F:nucleic acid binding"/>
    <property type="evidence" value="ECO:0007669"/>
    <property type="project" value="InterPro"/>
</dbReference>
<gene>
    <name evidence="3" type="ORF">AK812_SmicGene12587</name>
</gene>
<feature type="region of interest" description="Disordered" evidence="1">
    <location>
        <begin position="517"/>
        <end position="559"/>
    </location>
</feature>
<name>A0A1Q9EAB9_SYMMI</name>
<dbReference type="GO" id="GO:0015074">
    <property type="term" value="P:DNA integration"/>
    <property type="evidence" value="ECO:0007669"/>
    <property type="project" value="InterPro"/>
</dbReference>
<sequence>MPVPGEKDAITNQAQVHAYLQRLHIGLGHCGQAEFIQHLKDAGADSWLVEQARRFSCPVCEAHKPPEARRIAGGPKPRSFNSVLTIDTLDLTLERDSVQYRIFLLTAVDAATSFSRAFALRSGDAQEAVATLQRGWVEAYGAPEYIYCDPDTIFRSEHFAQYLTRNAVVERLSAAQAPHQHGQVERFHRTLRQQAQKVFESERSCTPYEAVVHVVQARNELMRVEGVSPAVLVFGKLPRAPPSMAEGDEDYRVLAERLHNEDPLYEVTMQRRLAARTAWVQSEVRDRMARIQGSRSRPYKGPYCRGQVVLVYRRKRGDSSNPGRRGVWIGPGEIIAVESTSDKLVPRVIYVTVHGRLFLCSPEQLRPVSVQAEWLRARLQEEGLGDQKTFNEMRQVRGVDVRNERPNSAELEQESEKRDEDLALEELKGESFYEPLPQGALTPVPGTPTPGTPVPGTPRPPQPSAPADVQVPPIAEPTPTGGDAPVVVDAPQSSVIEKRGDKRPPGEHPAVEAMSEARALSGPAQGPALQAPLKAAGETVTTGRESSARGRSRTPPPRAGSMLAYADFEGEASDHVEAGWFTESVDHDYSGVSIGVEFDMELDEIQDEQSVLFVIRELCWSAAAARKRNAEVVEKYLSADEKVGKNVMNFTILGPFHRHHKNWSHP</sequence>
<dbReference type="OrthoDB" id="429343at2759"/>
<dbReference type="EMBL" id="LSRX01000213">
    <property type="protein sequence ID" value="OLQ04352.1"/>
    <property type="molecule type" value="Genomic_DNA"/>
</dbReference>
<accession>A0A1Q9EAB9</accession>
<dbReference type="Proteomes" id="UP000186817">
    <property type="component" value="Unassembled WGS sequence"/>
</dbReference>
<dbReference type="InterPro" id="IPR001584">
    <property type="entry name" value="Integrase_cat-core"/>
</dbReference>
<dbReference type="PROSITE" id="PS50994">
    <property type="entry name" value="INTEGRASE"/>
    <property type="match status" value="1"/>
</dbReference>
<protein>
    <recommendedName>
        <fullName evidence="2">Integrase catalytic domain-containing protein</fullName>
    </recommendedName>
</protein>
<proteinExistence type="predicted"/>